<dbReference type="EMBL" id="AMGX01000012">
    <property type="protein sequence ID" value="EXJ68799.1"/>
    <property type="molecule type" value="Genomic_DNA"/>
</dbReference>
<dbReference type="InterPro" id="IPR038516">
    <property type="entry name" value="AAR2_N_sf"/>
</dbReference>
<dbReference type="Pfam" id="PF05282">
    <property type="entry name" value="AAR2"/>
    <property type="match status" value="1"/>
</dbReference>
<organism evidence="4 5">
    <name type="scientific">Cladophialophora psammophila CBS 110553</name>
    <dbReference type="NCBI Taxonomy" id="1182543"/>
    <lineage>
        <taxon>Eukaryota</taxon>
        <taxon>Fungi</taxon>
        <taxon>Dikarya</taxon>
        <taxon>Ascomycota</taxon>
        <taxon>Pezizomycotina</taxon>
        <taxon>Eurotiomycetes</taxon>
        <taxon>Chaetothyriomycetidae</taxon>
        <taxon>Chaetothyriales</taxon>
        <taxon>Herpotrichiellaceae</taxon>
        <taxon>Cladophialophora</taxon>
    </lineage>
</organism>
<sequence>MDAQNSSTLVILSLPPKTFVGLDLVSFNSSPNFQGIAKIPWGIHFLYTGTDASLSIRHGRWLDLSSANLVQVLGWNSDGETLQVVDPNDQTAQNAIKSVSDGRGLVDYAALQTATSELSARESKDDDASQAAAEGGRAESIDWPALTTHISPSLLTRILSSDWIISSISTAPNDTETIPGLSHLEASNALHQLPLYLLPVNLKQTWADGDIGRTRTDRARDRSWYLGQLIEQAATRPPSGGGGGGDKAAVGARAVLGELQFCFLMVLTLANYSCFEQWKRLLTVLFTCRTALDETEAYFVQAVRVLRLQIKHVDDVEGGLFELRDESASAWLRTLWARFRGLVDDSEKGLRESLKREVDVLQRLFEEKYGWQSERDMLRRGMLELEDGERVEVTMPGVDEDEETGEYAPVIVET</sequence>
<dbReference type="Gene3D" id="2.60.34.20">
    <property type="match status" value="1"/>
</dbReference>
<dbReference type="CDD" id="cd13778">
    <property type="entry name" value="Aar2_C"/>
    <property type="match status" value="1"/>
</dbReference>
<dbReference type="AlphaFoldDB" id="W9XEE2"/>
<dbReference type="InterPro" id="IPR033647">
    <property type="entry name" value="Aar2_N"/>
</dbReference>
<feature type="domain" description="AAR2 C-terminal" evidence="2">
    <location>
        <begin position="198"/>
        <end position="372"/>
    </location>
</feature>
<proteinExistence type="inferred from homology"/>
<dbReference type="HOGENOM" id="CLU_024943_2_0_1"/>
<evidence type="ECO:0000313" key="4">
    <source>
        <dbReference type="EMBL" id="EXJ68799.1"/>
    </source>
</evidence>
<accession>W9XEE2</accession>
<gene>
    <name evidence="4" type="ORF">A1O5_07730</name>
</gene>
<evidence type="ECO:0000259" key="3">
    <source>
        <dbReference type="Pfam" id="PF20981"/>
    </source>
</evidence>
<dbReference type="STRING" id="1182543.W9XEE2"/>
<dbReference type="eggNOG" id="KOG3937">
    <property type="taxonomic scope" value="Eukaryota"/>
</dbReference>
<dbReference type="Gene3D" id="1.25.40.550">
    <property type="entry name" value="Aar2, C-terminal domain-like"/>
    <property type="match status" value="1"/>
</dbReference>
<feature type="domain" description="AAR2 N-terminal" evidence="3">
    <location>
        <begin position="6"/>
        <end position="159"/>
    </location>
</feature>
<dbReference type="Proteomes" id="UP000019471">
    <property type="component" value="Unassembled WGS sequence"/>
</dbReference>
<comment type="similarity">
    <text evidence="1">Belongs to the AAR2 family.</text>
</comment>
<dbReference type="PANTHER" id="PTHR12689:SF4">
    <property type="entry name" value="PROTEIN AAR2 HOMOLOG"/>
    <property type="match status" value="1"/>
</dbReference>
<evidence type="ECO:0000259" key="2">
    <source>
        <dbReference type="Pfam" id="PF05282"/>
    </source>
</evidence>
<dbReference type="GO" id="GO:0000244">
    <property type="term" value="P:spliceosomal tri-snRNP complex assembly"/>
    <property type="evidence" value="ECO:0007669"/>
    <property type="project" value="TreeGrafter"/>
</dbReference>
<dbReference type="RefSeq" id="XP_007746509.1">
    <property type="nucleotide sequence ID" value="XM_007748319.1"/>
</dbReference>
<dbReference type="InterPro" id="IPR007946">
    <property type="entry name" value="AAR2"/>
</dbReference>
<dbReference type="PANTHER" id="PTHR12689">
    <property type="entry name" value="A1 CISTRON SPLICING FACTOR AAR2-RELATED"/>
    <property type="match status" value="1"/>
</dbReference>
<dbReference type="Pfam" id="PF20981">
    <property type="entry name" value="AAR2_1st"/>
    <property type="match status" value="1"/>
</dbReference>
<dbReference type="InterPro" id="IPR033648">
    <property type="entry name" value="AAR2_C"/>
</dbReference>
<name>W9XEE2_9EURO</name>
<dbReference type="CDD" id="cd13777">
    <property type="entry name" value="Aar2_N"/>
    <property type="match status" value="1"/>
</dbReference>
<evidence type="ECO:0008006" key="6">
    <source>
        <dbReference type="Google" id="ProtNLM"/>
    </source>
</evidence>
<reference evidence="4 5" key="1">
    <citation type="submission" date="2013-03" db="EMBL/GenBank/DDBJ databases">
        <title>The Genome Sequence of Cladophialophora psammophila CBS 110553.</title>
        <authorList>
            <consortium name="The Broad Institute Genomics Platform"/>
            <person name="Cuomo C."/>
            <person name="de Hoog S."/>
            <person name="Gorbushina A."/>
            <person name="Walker B."/>
            <person name="Young S.K."/>
            <person name="Zeng Q."/>
            <person name="Gargeya S."/>
            <person name="Fitzgerald M."/>
            <person name="Haas B."/>
            <person name="Abouelleil A."/>
            <person name="Allen A.W."/>
            <person name="Alvarado L."/>
            <person name="Arachchi H.M."/>
            <person name="Berlin A.M."/>
            <person name="Chapman S.B."/>
            <person name="Gainer-Dewar J."/>
            <person name="Goldberg J."/>
            <person name="Griggs A."/>
            <person name="Gujja S."/>
            <person name="Hansen M."/>
            <person name="Howarth C."/>
            <person name="Imamovic A."/>
            <person name="Ireland A."/>
            <person name="Larimer J."/>
            <person name="McCowan C."/>
            <person name="Murphy C."/>
            <person name="Pearson M."/>
            <person name="Poon T.W."/>
            <person name="Priest M."/>
            <person name="Roberts A."/>
            <person name="Saif S."/>
            <person name="Shea T."/>
            <person name="Sisk P."/>
            <person name="Sykes S."/>
            <person name="Wortman J."/>
            <person name="Nusbaum C."/>
            <person name="Birren B."/>
        </authorList>
    </citation>
    <scope>NUCLEOTIDE SEQUENCE [LARGE SCALE GENOMIC DNA]</scope>
    <source>
        <strain evidence="4 5">CBS 110553</strain>
    </source>
</reference>
<evidence type="ECO:0000256" key="1">
    <source>
        <dbReference type="ARBA" id="ARBA00006281"/>
    </source>
</evidence>
<dbReference type="InterPro" id="IPR038514">
    <property type="entry name" value="AAR2_C_sf"/>
</dbReference>
<dbReference type="OrthoDB" id="201752at2759"/>
<protein>
    <recommendedName>
        <fullName evidence="6">A1 cistron-splicing factor AAR2</fullName>
    </recommendedName>
</protein>
<evidence type="ECO:0000313" key="5">
    <source>
        <dbReference type="Proteomes" id="UP000019471"/>
    </source>
</evidence>
<keyword evidence="5" id="KW-1185">Reference proteome</keyword>
<dbReference type="GeneID" id="19192436"/>
<comment type="caution">
    <text evidence="4">The sequence shown here is derived from an EMBL/GenBank/DDBJ whole genome shotgun (WGS) entry which is preliminary data.</text>
</comment>